<accession>A0A917CT71</accession>
<dbReference type="Pfam" id="PF00395">
    <property type="entry name" value="SLH"/>
    <property type="match status" value="1"/>
</dbReference>
<proteinExistence type="predicted"/>
<dbReference type="Proteomes" id="UP000637643">
    <property type="component" value="Unassembled WGS sequence"/>
</dbReference>
<protein>
    <recommendedName>
        <fullName evidence="1">SLH domain-containing protein</fullName>
    </recommendedName>
</protein>
<evidence type="ECO:0000313" key="3">
    <source>
        <dbReference type="Proteomes" id="UP000637643"/>
    </source>
</evidence>
<dbReference type="SUPFAM" id="SSF56601">
    <property type="entry name" value="beta-lactamase/transpeptidase-like"/>
    <property type="match status" value="1"/>
</dbReference>
<dbReference type="EMBL" id="BMKR01000026">
    <property type="protein sequence ID" value="GGF98057.1"/>
    <property type="molecule type" value="Genomic_DNA"/>
</dbReference>
<sequence>MEAFADRFFSQPQIQKQLTGAAVVLVKEDRVLFQKGYGYADLAKKTPVDPGKTVFRVASISKSFTATAVMQLAEQGKIDLNGEVGAYLGNLKIPNQTNQRLTMDHLLTHTTGFDYSDPPSSVNRGSNIALSTFVEQYVPNIVRNPGEAYRYDNYAFNLQGYIIEKISGQPFSRYISQHILEPLGMNSSSFSITPEQRAFLATAYTASKEAIPEYGSVPSESPDGGMLSTGGDIAKFMIAHLNGGSAGGARILQEQTVRKMQETRHSIHPGMQGEAYGFETFYQNSYNGQSVIGKAGDLPGYHSWMWLMPEHKIGGFIVVNGDGADVKEAFFKAFMDHFYPKTTVAKSQVKTSSLDLGRLAGIYTDLRIPLWTFRVTIPGDGQLEIKDIGGTHKLREIEPLLFEDELGNKAGFKANASGEIAYLYYNKVDSWAQKRPLPERFSDVDDAQPYGEYIYGVKQLGWLEPAADGRFEPEKPITRAEFIVQVMRGTGITPSKQSPTFSDKVDSSFSGLVQSAMDMGFVQGRGRPEQLLDLNEPITRQEAAMLIWRMAARLQGPVKAQAQLAGETDKWAEESVKYVVSHTLYGPEIVPDRSGAVNYQSKRPMLRQEAAALLDLFIKKLGTS</sequence>
<evidence type="ECO:0000259" key="1">
    <source>
        <dbReference type="PROSITE" id="PS51272"/>
    </source>
</evidence>
<organism evidence="2 3">
    <name type="scientific">Paenibacillus albidus</name>
    <dbReference type="NCBI Taxonomy" id="2041023"/>
    <lineage>
        <taxon>Bacteria</taxon>
        <taxon>Bacillati</taxon>
        <taxon>Bacillota</taxon>
        <taxon>Bacilli</taxon>
        <taxon>Bacillales</taxon>
        <taxon>Paenibacillaceae</taxon>
        <taxon>Paenibacillus</taxon>
    </lineage>
</organism>
<reference evidence="2" key="2">
    <citation type="submission" date="2020-09" db="EMBL/GenBank/DDBJ databases">
        <authorList>
            <person name="Sun Q."/>
            <person name="Zhou Y."/>
        </authorList>
    </citation>
    <scope>NUCLEOTIDE SEQUENCE</scope>
    <source>
        <strain evidence="2">CGMCC 1.16134</strain>
    </source>
</reference>
<dbReference type="PANTHER" id="PTHR46825:SF9">
    <property type="entry name" value="BETA-LACTAMASE-RELATED DOMAIN-CONTAINING PROTEIN"/>
    <property type="match status" value="1"/>
</dbReference>
<comment type="caution">
    <text evidence="2">The sequence shown here is derived from an EMBL/GenBank/DDBJ whole genome shotgun (WGS) entry which is preliminary data.</text>
</comment>
<gene>
    <name evidence="2" type="ORF">GCM10010912_48490</name>
</gene>
<dbReference type="InterPro" id="IPR012338">
    <property type="entry name" value="Beta-lactam/transpept-like"/>
</dbReference>
<dbReference type="AlphaFoldDB" id="A0A917CT71"/>
<dbReference type="InterPro" id="IPR001119">
    <property type="entry name" value="SLH_dom"/>
</dbReference>
<dbReference type="PANTHER" id="PTHR46825">
    <property type="entry name" value="D-ALANYL-D-ALANINE-CARBOXYPEPTIDASE/ENDOPEPTIDASE AMPH"/>
    <property type="match status" value="1"/>
</dbReference>
<reference evidence="2" key="1">
    <citation type="journal article" date="2014" name="Int. J. Syst. Evol. Microbiol.">
        <title>Complete genome sequence of Corynebacterium casei LMG S-19264T (=DSM 44701T), isolated from a smear-ripened cheese.</title>
        <authorList>
            <consortium name="US DOE Joint Genome Institute (JGI-PGF)"/>
            <person name="Walter F."/>
            <person name="Albersmeier A."/>
            <person name="Kalinowski J."/>
            <person name="Ruckert C."/>
        </authorList>
    </citation>
    <scope>NUCLEOTIDE SEQUENCE</scope>
    <source>
        <strain evidence="2">CGMCC 1.16134</strain>
    </source>
</reference>
<dbReference type="InterPro" id="IPR001466">
    <property type="entry name" value="Beta-lactam-related"/>
</dbReference>
<evidence type="ECO:0000313" key="2">
    <source>
        <dbReference type="EMBL" id="GGF98057.1"/>
    </source>
</evidence>
<keyword evidence="3" id="KW-1185">Reference proteome</keyword>
<dbReference type="PROSITE" id="PS51272">
    <property type="entry name" value="SLH"/>
    <property type="match status" value="1"/>
</dbReference>
<dbReference type="Pfam" id="PF00144">
    <property type="entry name" value="Beta-lactamase"/>
    <property type="match status" value="1"/>
</dbReference>
<dbReference type="Gene3D" id="3.40.710.10">
    <property type="entry name" value="DD-peptidase/beta-lactamase superfamily"/>
    <property type="match status" value="1"/>
</dbReference>
<feature type="domain" description="SLH" evidence="1">
    <location>
        <begin position="437"/>
        <end position="500"/>
    </location>
</feature>
<name>A0A917CT71_9BACL</name>
<dbReference type="InterPro" id="IPR050491">
    <property type="entry name" value="AmpC-like"/>
</dbReference>